<dbReference type="PROSITE" id="PS50104">
    <property type="entry name" value="TIR"/>
    <property type="match status" value="1"/>
</dbReference>
<dbReference type="RefSeq" id="XP_013785232.1">
    <property type="nucleotide sequence ID" value="XM_013929778.2"/>
</dbReference>
<dbReference type="PANTHER" id="PTHR24365:SF541">
    <property type="entry name" value="PROTEIN TOLL-RELATED"/>
    <property type="match status" value="1"/>
</dbReference>
<keyword evidence="8 11" id="KW-0472">Membrane</keyword>
<dbReference type="PANTHER" id="PTHR24365">
    <property type="entry name" value="TOLL-LIKE RECEPTOR"/>
    <property type="match status" value="1"/>
</dbReference>
<dbReference type="Pfam" id="PF13855">
    <property type="entry name" value="LRR_8"/>
    <property type="match status" value="6"/>
</dbReference>
<dbReference type="InterPro" id="IPR032675">
    <property type="entry name" value="LRR_dom_sf"/>
</dbReference>
<evidence type="ECO:0000256" key="11">
    <source>
        <dbReference type="SAM" id="Phobius"/>
    </source>
</evidence>
<dbReference type="Gene3D" id="3.80.10.10">
    <property type="entry name" value="Ribonuclease Inhibitor"/>
    <property type="match status" value="6"/>
</dbReference>
<dbReference type="InterPro" id="IPR001611">
    <property type="entry name" value="Leu-rich_rpt"/>
</dbReference>
<feature type="signal peptide" evidence="12">
    <location>
        <begin position="1"/>
        <end position="23"/>
    </location>
</feature>
<dbReference type="GeneID" id="106469293"/>
<name>A0ABM1BMY5_LIMPO</name>
<dbReference type="SMART" id="SM00365">
    <property type="entry name" value="LRR_SD22"/>
    <property type="match status" value="10"/>
</dbReference>
<keyword evidence="6" id="KW-0677">Repeat</keyword>
<organism evidence="14 15">
    <name type="scientific">Limulus polyphemus</name>
    <name type="common">Atlantic horseshoe crab</name>
    <dbReference type="NCBI Taxonomy" id="6850"/>
    <lineage>
        <taxon>Eukaryota</taxon>
        <taxon>Metazoa</taxon>
        <taxon>Ecdysozoa</taxon>
        <taxon>Arthropoda</taxon>
        <taxon>Chelicerata</taxon>
        <taxon>Merostomata</taxon>
        <taxon>Xiphosura</taxon>
        <taxon>Limulidae</taxon>
        <taxon>Limulus</taxon>
    </lineage>
</organism>
<feature type="domain" description="TIR" evidence="13">
    <location>
        <begin position="1030"/>
        <end position="1165"/>
    </location>
</feature>
<evidence type="ECO:0000256" key="1">
    <source>
        <dbReference type="ARBA" id="ARBA00004167"/>
    </source>
</evidence>
<comment type="subcellular location">
    <subcellularLocation>
        <location evidence="1">Membrane</location>
        <topology evidence="1">Single-pass membrane protein</topology>
    </subcellularLocation>
</comment>
<evidence type="ECO:0000256" key="12">
    <source>
        <dbReference type="SAM" id="SignalP"/>
    </source>
</evidence>
<dbReference type="Pfam" id="PF01582">
    <property type="entry name" value="TIR"/>
    <property type="match status" value="1"/>
</dbReference>
<evidence type="ECO:0000256" key="5">
    <source>
        <dbReference type="ARBA" id="ARBA00022729"/>
    </source>
</evidence>
<evidence type="ECO:0000256" key="7">
    <source>
        <dbReference type="ARBA" id="ARBA00022989"/>
    </source>
</evidence>
<evidence type="ECO:0000313" key="16">
    <source>
        <dbReference type="RefSeq" id="XP_022253477.1"/>
    </source>
</evidence>
<keyword evidence="4 11" id="KW-0812">Transmembrane</keyword>
<comment type="similarity">
    <text evidence="2">Belongs to the Toll-like receptor family.</text>
</comment>
<dbReference type="SUPFAM" id="SSF52047">
    <property type="entry name" value="RNI-like"/>
    <property type="match status" value="1"/>
</dbReference>
<evidence type="ECO:0000256" key="9">
    <source>
        <dbReference type="ARBA" id="ARBA00023170"/>
    </source>
</evidence>
<dbReference type="RefSeq" id="XP_022253477.1">
    <property type="nucleotide sequence ID" value="XM_022397769.1"/>
</dbReference>
<reference evidence="15 16" key="1">
    <citation type="submission" date="2025-05" db="UniProtKB">
        <authorList>
            <consortium name="RefSeq"/>
        </authorList>
    </citation>
    <scope>IDENTIFICATION</scope>
    <source>
        <tissue evidence="15 16">Muscle</tissue>
    </source>
</reference>
<keyword evidence="5 12" id="KW-0732">Signal</keyword>
<feature type="transmembrane region" description="Helical" evidence="11">
    <location>
        <begin position="979"/>
        <end position="1003"/>
    </location>
</feature>
<dbReference type="SMART" id="SM00255">
    <property type="entry name" value="TIR"/>
    <property type="match status" value="1"/>
</dbReference>
<gene>
    <name evidence="15 16" type="primary">LOC106469293</name>
</gene>
<evidence type="ECO:0000256" key="2">
    <source>
        <dbReference type="ARBA" id="ARBA00009634"/>
    </source>
</evidence>
<dbReference type="SUPFAM" id="SSF52058">
    <property type="entry name" value="L domain-like"/>
    <property type="match status" value="3"/>
</dbReference>
<keyword evidence="7 11" id="KW-1133">Transmembrane helix</keyword>
<keyword evidence="9" id="KW-0675">Receptor</keyword>
<dbReference type="Pfam" id="PF00560">
    <property type="entry name" value="LRR_1"/>
    <property type="match status" value="1"/>
</dbReference>
<keyword evidence="10" id="KW-0325">Glycoprotein</keyword>
<sequence length="1187" mass="135994">MGGRLEATLWYLWLFLVPTAVSTRYVAPEDCRWQPLGPTGDDVALACSLRTLNGAFDKTNFSLIQPEHTTSLTVRCEDVLFESSLANNSFKHLTELKSFSVEHCKLHEIPSLAFAGLSQLVNLTVRTHNSHWGKFPLKVSSDSFSPLHNLENLDLSLNHMDSLPEVVFCGLSSLERLNITYNNFNELSSLGFSDLGRCKREVKHLEVSHNHIKVLSDSGFNGLPGLHFLNLQFNQIGRAEEDALRGLRYLHTLDISNNQLVALPPRFLQPTEQLSELYLKNNSISILPPGLFSGLQQMVILDLSHNSISNQWIGVDTFADMIRLVILDLSHNQLIEVDAVMFKSQYSLQVLHLSHNDIQTIEDNAFSSLYNLHTLVLSHNRLTRINYLTLNGLHVLNRLALDSNNLQNIHADAFKNSSNLMELNIGSNKLSTVPTAVHSLKYLRSLEAGNNHISKIHNASYQGLHQLYSLRLMGNYIGNLSKGVFQDLPSLRILDLSSNKIQFVGKGTFDDVPDLHALRLDSNSLADINDLFSNLHDLLMLNVSANKIGWFDYALIPVGLQWLDLHSNQVESLGNYFDLETVLKLRTLDASHNKITELAPSSLPNGIEIVFLGNNKIHTIRPFAFLGKPNLTRVDLVENNLENLEMNSFRLTVVLDKKPLPEFSISGNPYLCDCNMDWLQRIGSLDESRQYPKIVDIGEIMCHLSFTRGNGMVQLSNVHPSQFLCQYKSHCFALCHCCDFDACDCEMVCPENCSCYYDQSWNSNIVDCSYRGHKGVPKRVPMDVTELYLDGNDVPALSSHTFIGRKNMKVLYLNSSNVKMINNRTFNGLRNLQVLNLRNNRLNTLHGYEFERLTNLIELDLSYNLITSISNTTFVSLKSLEIMYLDHNYIVEFQAWILNLNPRLQDLQLSLNPWTCECQFVQDFSDWLQQKQNQVKDSSLVQCVYNETTTVPVLEINITVCVNYTVATTFLQKYHMEDFMPMLIVIISLFVLLLFVVTLLLIYRREMSVWFFAKYGVKLFQRNAECEDERLFDAFVSYSKKDEAFITQLFTPELEYGNPPYRLCLHYRDLPVGGYMSDAIIEAMETSHRTIVIISEHFLQSEWCRYEFKSAHHEVLRSNKQKVIVIFLGQVPQRNLDPDIRLLLKSNIFLRWGEKHFWEKLRYAMPDVRHRKCERTRQDHVSVSVHI</sequence>
<evidence type="ECO:0000256" key="8">
    <source>
        <dbReference type="ARBA" id="ARBA00023136"/>
    </source>
</evidence>
<feature type="chain" id="PRO_5045022033" evidence="12">
    <location>
        <begin position="24"/>
        <end position="1187"/>
    </location>
</feature>
<evidence type="ECO:0000256" key="4">
    <source>
        <dbReference type="ARBA" id="ARBA00022692"/>
    </source>
</evidence>
<evidence type="ECO:0000313" key="15">
    <source>
        <dbReference type="RefSeq" id="XP_013785232.1"/>
    </source>
</evidence>
<evidence type="ECO:0000256" key="10">
    <source>
        <dbReference type="ARBA" id="ARBA00023180"/>
    </source>
</evidence>
<dbReference type="Gene3D" id="3.40.50.10140">
    <property type="entry name" value="Toll/interleukin-1 receptor homology (TIR) domain"/>
    <property type="match status" value="1"/>
</dbReference>
<evidence type="ECO:0000313" key="14">
    <source>
        <dbReference type="Proteomes" id="UP000694941"/>
    </source>
</evidence>
<evidence type="ECO:0000256" key="6">
    <source>
        <dbReference type="ARBA" id="ARBA00022737"/>
    </source>
</evidence>
<dbReference type="InterPro" id="IPR035897">
    <property type="entry name" value="Toll_tir_struct_dom_sf"/>
</dbReference>
<dbReference type="InterPro" id="IPR000157">
    <property type="entry name" value="TIR_dom"/>
</dbReference>
<dbReference type="PRINTS" id="PR01537">
    <property type="entry name" value="INTRLKN1R1F"/>
</dbReference>
<protein>
    <submittedName>
        <fullName evidence="15 16">Toll-like receptor Tollo</fullName>
    </submittedName>
</protein>
<evidence type="ECO:0000256" key="3">
    <source>
        <dbReference type="ARBA" id="ARBA00022614"/>
    </source>
</evidence>
<keyword evidence="3" id="KW-0433">Leucine-rich repeat</keyword>
<dbReference type="SUPFAM" id="SSF52200">
    <property type="entry name" value="Toll/Interleukin receptor TIR domain"/>
    <property type="match status" value="1"/>
</dbReference>
<keyword evidence="14" id="KW-1185">Reference proteome</keyword>
<accession>A0ABM1BMY5</accession>
<dbReference type="PRINTS" id="PR00019">
    <property type="entry name" value="LEURICHRPT"/>
</dbReference>
<dbReference type="PROSITE" id="PS51450">
    <property type="entry name" value="LRR"/>
    <property type="match status" value="7"/>
</dbReference>
<proteinExistence type="inferred from homology"/>
<dbReference type="SMART" id="SM00013">
    <property type="entry name" value="LRRNT"/>
    <property type="match status" value="1"/>
</dbReference>
<dbReference type="SMART" id="SM00364">
    <property type="entry name" value="LRR_BAC"/>
    <property type="match status" value="6"/>
</dbReference>
<dbReference type="Proteomes" id="UP000694941">
    <property type="component" value="Unplaced"/>
</dbReference>
<dbReference type="InterPro" id="IPR000372">
    <property type="entry name" value="LRRNT"/>
</dbReference>
<dbReference type="InterPro" id="IPR003591">
    <property type="entry name" value="Leu-rich_rpt_typical-subtyp"/>
</dbReference>
<evidence type="ECO:0000259" key="13">
    <source>
        <dbReference type="PROSITE" id="PS50104"/>
    </source>
</evidence>
<dbReference type="SMART" id="SM00369">
    <property type="entry name" value="LRR_TYP"/>
    <property type="match status" value="22"/>
</dbReference>